<proteinExistence type="predicted"/>
<keyword evidence="3" id="KW-1185">Reference proteome</keyword>
<gene>
    <name evidence="2" type="ORF">SAMN04487995_5054</name>
</gene>
<dbReference type="AlphaFoldDB" id="A0A1H6ZFR0"/>
<feature type="chain" id="PRO_5011582105" evidence="1">
    <location>
        <begin position="25"/>
        <end position="178"/>
    </location>
</feature>
<keyword evidence="1" id="KW-0732">Signal</keyword>
<protein>
    <submittedName>
        <fullName evidence="2">Gluconate 2-dehydrogenase subunit 3</fullName>
    </submittedName>
</protein>
<name>A0A1H6ZFR0_9BACT</name>
<organism evidence="2 3">
    <name type="scientific">Dyadobacter koreensis</name>
    <dbReference type="NCBI Taxonomy" id="408657"/>
    <lineage>
        <taxon>Bacteria</taxon>
        <taxon>Pseudomonadati</taxon>
        <taxon>Bacteroidota</taxon>
        <taxon>Cytophagia</taxon>
        <taxon>Cytophagales</taxon>
        <taxon>Spirosomataceae</taxon>
        <taxon>Dyadobacter</taxon>
    </lineage>
</organism>
<dbReference type="Pfam" id="PF13618">
    <property type="entry name" value="Gluconate_2-dh3"/>
    <property type="match status" value="1"/>
</dbReference>
<reference evidence="2 3" key="1">
    <citation type="submission" date="2016-10" db="EMBL/GenBank/DDBJ databases">
        <authorList>
            <person name="de Groot N.N."/>
        </authorList>
    </citation>
    <scope>NUCLEOTIDE SEQUENCE [LARGE SCALE GENOMIC DNA]</scope>
    <source>
        <strain evidence="2 3">DSM 19938</strain>
    </source>
</reference>
<sequence length="178" mass="19479">MERRVALKNMAAAMGAMVSLPTWASGWSSSSLGKVQYATVGQAEVLKAIVESIIPKTDTPGAGELGVATFVQRMVTDCYDKKAQETFSKGIDAVEAQSTRSFSKSFADASKEQKLQILKEIEKSNDPDQKGFFGMVKNLTIQGYMSSEYVMTNLTHFEFIPARYHGCVPVKKGMSTDN</sequence>
<dbReference type="STRING" id="408657.SAMN04487995_5054"/>
<dbReference type="Proteomes" id="UP000199532">
    <property type="component" value="Unassembled WGS sequence"/>
</dbReference>
<dbReference type="InterPro" id="IPR027056">
    <property type="entry name" value="Gluconate_2DH_su3"/>
</dbReference>
<evidence type="ECO:0000313" key="3">
    <source>
        <dbReference type="Proteomes" id="UP000199532"/>
    </source>
</evidence>
<feature type="signal peptide" evidence="1">
    <location>
        <begin position="1"/>
        <end position="24"/>
    </location>
</feature>
<evidence type="ECO:0000313" key="2">
    <source>
        <dbReference type="EMBL" id="SEJ50317.1"/>
    </source>
</evidence>
<dbReference type="EMBL" id="FNXY01000008">
    <property type="protein sequence ID" value="SEJ50317.1"/>
    <property type="molecule type" value="Genomic_DNA"/>
</dbReference>
<dbReference type="RefSeq" id="WP_229209769.1">
    <property type="nucleotide sequence ID" value="NZ_FNXY01000008.1"/>
</dbReference>
<accession>A0A1H6ZFR0</accession>
<evidence type="ECO:0000256" key="1">
    <source>
        <dbReference type="SAM" id="SignalP"/>
    </source>
</evidence>